<gene>
    <name evidence="3" type="ORF">GCM10007414_02870</name>
</gene>
<dbReference type="Gene3D" id="3.20.20.100">
    <property type="entry name" value="NADP-dependent oxidoreductase domain"/>
    <property type="match status" value="1"/>
</dbReference>
<dbReference type="Proteomes" id="UP000651977">
    <property type="component" value="Unassembled WGS sequence"/>
</dbReference>
<name>A0ABQ1HYD3_9ALTE</name>
<proteinExistence type="predicted"/>
<dbReference type="InterPro" id="IPR036812">
    <property type="entry name" value="NAD(P)_OxRdtase_dom_sf"/>
</dbReference>
<evidence type="ECO:0000256" key="1">
    <source>
        <dbReference type="ARBA" id="ARBA00022857"/>
    </source>
</evidence>
<evidence type="ECO:0000313" key="4">
    <source>
        <dbReference type="Proteomes" id="UP000651977"/>
    </source>
</evidence>
<dbReference type="EMBL" id="BMDY01000001">
    <property type="protein sequence ID" value="GGA93585.1"/>
    <property type="molecule type" value="Genomic_DNA"/>
</dbReference>
<comment type="caution">
    <text evidence="3">The sequence shown here is derived from an EMBL/GenBank/DDBJ whole genome shotgun (WGS) entry which is preliminary data.</text>
</comment>
<evidence type="ECO:0000313" key="3">
    <source>
        <dbReference type="EMBL" id="GGA93585.1"/>
    </source>
</evidence>
<keyword evidence="4" id="KW-1185">Reference proteome</keyword>
<keyword evidence="2" id="KW-0560">Oxidoreductase</keyword>
<keyword evidence="1" id="KW-0521">NADP</keyword>
<protein>
    <recommendedName>
        <fullName evidence="5">NADP-dependent oxidoreductase domain-containing protein</fullName>
    </recommendedName>
</protein>
<reference evidence="4" key="1">
    <citation type="journal article" date="2019" name="Int. J. Syst. Evol. Microbiol.">
        <title>The Global Catalogue of Microorganisms (GCM) 10K type strain sequencing project: providing services to taxonomists for standard genome sequencing and annotation.</title>
        <authorList>
            <consortium name="The Broad Institute Genomics Platform"/>
            <consortium name="The Broad Institute Genome Sequencing Center for Infectious Disease"/>
            <person name="Wu L."/>
            <person name="Ma J."/>
        </authorList>
    </citation>
    <scope>NUCLEOTIDE SEQUENCE [LARGE SCALE GENOMIC DNA]</scope>
    <source>
        <strain evidence="4">CGMCC 1.10131</strain>
    </source>
</reference>
<evidence type="ECO:0008006" key="5">
    <source>
        <dbReference type="Google" id="ProtNLM"/>
    </source>
</evidence>
<dbReference type="InterPro" id="IPR020471">
    <property type="entry name" value="AKR"/>
</dbReference>
<evidence type="ECO:0000256" key="2">
    <source>
        <dbReference type="ARBA" id="ARBA00023002"/>
    </source>
</evidence>
<dbReference type="SUPFAM" id="SSF51430">
    <property type="entry name" value="NAD(P)-linked oxidoreductase"/>
    <property type="match status" value="1"/>
</dbReference>
<dbReference type="PANTHER" id="PTHR43827">
    <property type="entry name" value="2,5-DIKETO-D-GLUCONIC ACID REDUCTASE"/>
    <property type="match status" value="1"/>
</dbReference>
<accession>A0ABQ1HYD3</accession>
<dbReference type="PANTHER" id="PTHR43827:SF3">
    <property type="entry name" value="NADP-DEPENDENT OXIDOREDUCTASE DOMAIN-CONTAINING PROTEIN"/>
    <property type="match status" value="1"/>
</dbReference>
<organism evidence="3 4">
    <name type="scientific">Agarivorans gilvus</name>
    <dbReference type="NCBI Taxonomy" id="680279"/>
    <lineage>
        <taxon>Bacteria</taxon>
        <taxon>Pseudomonadati</taxon>
        <taxon>Pseudomonadota</taxon>
        <taxon>Gammaproteobacteria</taxon>
        <taxon>Alteromonadales</taxon>
        <taxon>Alteromonadaceae</taxon>
        <taxon>Agarivorans</taxon>
    </lineage>
</organism>
<sequence length="78" mass="8828">MHLSVLTDLYIHSSQWKYSKIKYSILSNKLKMPMLGFGVFLVTDKEQCQQAVLRAIRTGYRMIDTAAVYGNEDSVGAP</sequence>